<keyword evidence="4" id="KW-0732">Signal</keyword>
<evidence type="ECO:0000313" key="6">
    <source>
        <dbReference type="EMBL" id="OIW27700.1"/>
    </source>
</evidence>
<dbReference type="EMBL" id="KV875099">
    <property type="protein sequence ID" value="OIW27700.1"/>
    <property type="molecule type" value="Genomic_DNA"/>
</dbReference>
<dbReference type="CDD" id="cd00306">
    <property type="entry name" value="Peptidases_S8_S53"/>
    <property type="match status" value="1"/>
</dbReference>
<protein>
    <submittedName>
        <fullName evidence="6">Subtilisin-like protein</fullName>
    </submittedName>
</protein>
<dbReference type="AlphaFoldDB" id="A0A1J7JEM4"/>
<keyword evidence="7" id="KW-1185">Reference proteome</keyword>
<dbReference type="InterPro" id="IPR023828">
    <property type="entry name" value="Peptidase_S8_Ser-AS"/>
</dbReference>
<evidence type="ECO:0000313" key="7">
    <source>
        <dbReference type="Proteomes" id="UP000182658"/>
    </source>
</evidence>
<dbReference type="GO" id="GO:0006508">
    <property type="term" value="P:proteolysis"/>
    <property type="evidence" value="ECO:0007669"/>
    <property type="project" value="UniProtKB-KW"/>
</dbReference>
<evidence type="ECO:0000256" key="4">
    <source>
        <dbReference type="SAM" id="SignalP"/>
    </source>
</evidence>
<dbReference type="PRINTS" id="PR00723">
    <property type="entry name" value="SUBTILISIN"/>
</dbReference>
<keyword evidence="1" id="KW-0645">Protease</keyword>
<evidence type="ECO:0000256" key="3">
    <source>
        <dbReference type="ARBA" id="ARBA00022825"/>
    </source>
</evidence>
<keyword evidence="3" id="KW-0720">Serine protease</keyword>
<dbReference type="STRING" id="1408157.A0A1J7JEM4"/>
<feature type="domain" description="DUF7580" evidence="5">
    <location>
        <begin position="237"/>
        <end position="525"/>
    </location>
</feature>
<evidence type="ECO:0000256" key="1">
    <source>
        <dbReference type="ARBA" id="ARBA00022670"/>
    </source>
</evidence>
<dbReference type="PROSITE" id="PS00138">
    <property type="entry name" value="SUBTILASE_SER"/>
    <property type="match status" value="1"/>
</dbReference>
<dbReference type="Pfam" id="PF24476">
    <property type="entry name" value="DUF7580"/>
    <property type="match status" value="1"/>
</dbReference>
<gene>
    <name evidence="6" type="ORF">CONLIGDRAFT_671431</name>
</gene>
<dbReference type="Gene3D" id="3.40.50.200">
    <property type="entry name" value="Peptidase S8/S53 domain"/>
    <property type="match status" value="1"/>
</dbReference>
<dbReference type="GO" id="GO:0004252">
    <property type="term" value="F:serine-type endopeptidase activity"/>
    <property type="evidence" value="ECO:0007669"/>
    <property type="project" value="InterPro"/>
</dbReference>
<sequence length="868" mass="96876">MRDLTTARTRWGFLRLLHPLFLCAESLPSVENADLGHYGAVTLEDSTVDELDHLKNEITTLRNDLKLNVIKQQLVDADQLMEDDSTVEGLEADLQAVLEQLEDLIDPGALFLEDLQYSFEPECLACFPRLVALRKILKGEHEDSAASDDEETSASTDVRAELSWSRRYSPTLIAHAASFIRFPQNTAKIESCRRTISRFGMALDRTLDNSAVSWTMETQTLDYTPQDLEAIQHAHDFAATCTSLFSQIVDGTKCETPHQAKLHLSGFKQDQLQMHIRTCKETDWISAVFTRSFEPPSPDPFYLDHICSTAASHPEGSEVLHVAFNSEGMWASNDAAGFDLRPLVGREQSLYHILAESDGLTPKYRKLAGVLLAASVFQLSDSPWIEQHFGTECIVMPSPDNKRLQQWCPRVLCTLVPKTYTGQQSDSIAALGVLVLELEANRKAQWTADDEDWLTGEKSNHVRLARVLRSETWEELVSDDYRRVAKACLEFDSLIEGLDHPDIAPERKGLAVIYKCILEPLFRHVTKNFGNLAPIFKGMFGPGRSLTAPMNISSSITAKRLLFDDDDSLPKRDDQLSAGGFLNGLNHFFQKIRNLHDNMISLAQYSTHERIRIVVLDSGVDDTDSVIRPAIKFGRINTQKSRSFVGRPEEWQQDTRGHGTHVTQLLLKTAPAAEIYVGKICTGKVINDEFMPGIAKNDLIDAAVDNAIDAGKLIIAAASNNGGLSGRARPARYEGVICIHATDGKGNKGGMNPSPVANRDNFATLGVAVPSRWKGNDVWKSGTSFAVPIAVGFAADILEFAKYRCTNLKSRKLKILHRKRGIQAVFRKMAEERDGYDFIHPVRLWKDWQDAKTEQQAAKAIEDIMEDL</sequence>
<proteinExistence type="predicted"/>
<dbReference type="InterPro" id="IPR015500">
    <property type="entry name" value="Peptidase_S8_subtilisin-rel"/>
</dbReference>
<feature type="chain" id="PRO_5012091648" evidence="4">
    <location>
        <begin position="33"/>
        <end position="868"/>
    </location>
</feature>
<dbReference type="InParanoid" id="A0A1J7JEM4"/>
<evidence type="ECO:0000259" key="5">
    <source>
        <dbReference type="Pfam" id="PF24476"/>
    </source>
</evidence>
<dbReference type="InterPro" id="IPR036852">
    <property type="entry name" value="Peptidase_S8/S53_dom_sf"/>
</dbReference>
<accession>A0A1J7JEM4</accession>
<reference evidence="6 7" key="1">
    <citation type="submission" date="2016-10" db="EMBL/GenBank/DDBJ databases">
        <title>Draft genome sequence of Coniochaeta ligniaria NRRL30616, a lignocellulolytic fungus for bioabatement of inhibitors in plant biomass hydrolysates.</title>
        <authorList>
            <consortium name="DOE Joint Genome Institute"/>
            <person name="Jimenez D.J."/>
            <person name="Hector R.E."/>
            <person name="Riley R."/>
            <person name="Sun H."/>
            <person name="Grigoriev I.V."/>
            <person name="Van Elsas J.D."/>
            <person name="Nichols N.N."/>
        </authorList>
    </citation>
    <scope>NUCLEOTIDE SEQUENCE [LARGE SCALE GENOMIC DNA]</scope>
    <source>
        <strain evidence="6 7">NRRL 30616</strain>
    </source>
</reference>
<name>A0A1J7JEM4_9PEZI</name>
<evidence type="ECO:0000256" key="2">
    <source>
        <dbReference type="ARBA" id="ARBA00022801"/>
    </source>
</evidence>
<dbReference type="InterPro" id="IPR056002">
    <property type="entry name" value="DUF7580"/>
</dbReference>
<dbReference type="SUPFAM" id="SSF52743">
    <property type="entry name" value="Subtilisin-like"/>
    <property type="match status" value="1"/>
</dbReference>
<keyword evidence="2" id="KW-0378">Hydrolase</keyword>
<feature type="signal peptide" evidence="4">
    <location>
        <begin position="1"/>
        <end position="32"/>
    </location>
</feature>
<organism evidence="6 7">
    <name type="scientific">Coniochaeta ligniaria NRRL 30616</name>
    <dbReference type="NCBI Taxonomy" id="1408157"/>
    <lineage>
        <taxon>Eukaryota</taxon>
        <taxon>Fungi</taxon>
        <taxon>Dikarya</taxon>
        <taxon>Ascomycota</taxon>
        <taxon>Pezizomycotina</taxon>
        <taxon>Sordariomycetes</taxon>
        <taxon>Sordariomycetidae</taxon>
        <taxon>Coniochaetales</taxon>
        <taxon>Coniochaetaceae</taxon>
        <taxon>Coniochaeta</taxon>
    </lineage>
</organism>
<dbReference type="OrthoDB" id="206201at2759"/>
<dbReference type="Proteomes" id="UP000182658">
    <property type="component" value="Unassembled WGS sequence"/>
</dbReference>